<name>A0A1H9VVD7_9PSEU</name>
<dbReference type="InterPro" id="IPR036116">
    <property type="entry name" value="FN3_sf"/>
</dbReference>
<evidence type="ECO:0000256" key="2">
    <source>
        <dbReference type="ARBA" id="ARBA00023326"/>
    </source>
</evidence>
<dbReference type="GO" id="GO:0000272">
    <property type="term" value="P:polysaccharide catabolic process"/>
    <property type="evidence" value="ECO:0007669"/>
    <property type="project" value="UniProtKB-KW"/>
</dbReference>
<dbReference type="STRING" id="65499.SAMN04488000_119153"/>
<sequence length="118" mass="12034">MKRPVLAAAVLCVLAAQPASAAWQTSAPGTAKAKAAAVTAPTGITCATSTGVVTWQAVGGVPNYDLRWSDKGNGDGNFTTPVRVSSTSYTVTGGTPLRVRVRAVAGSWTSSYTEQNCS</sequence>
<evidence type="ECO:0000256" key="3">
    <source>
        <dbReference type="SAM" id="SignalP"/>
    </source>
</evidence>
<dbReference type="InterPro" id="IPR003961">
    <property type="entry name" value="FN3_dom"/>
</dbReference>
<keyword evidence="5" id="KW-1185">Reference proteome</keyword>
<evidence type="ECO:0000313" key="5">
    <source>
        <dbReference type="Proteomes" id="UP000199503"/>
    </source>
</evidence>
<dbReference type="GO" id="GO:0016798">
    <property type="term" value="F:hydrolase activity, acting on glycosyl bonds"/>
    <property type="evidence" value="ECO:0007669"/>
    <property type="project" value="UniProtKB-KW"/>
</dbReference>
<dbReference type="Gene3D" id="2.60.40.10">
    <property type="entry name" value="Immunoglobulins"/>
    <property type="match status" value="1"/>
</dbReference>
<gene>
    <name evidence="4" type="ORF">SAMN04488000_119153</name>
</gene>
<keyword evidence="1" id="KW-0326">Glycosidase</keyword>
<dbReference type="Proteomes" id="UP000199503">
    <property type="component" value="Unassembled WGS sequence"/>
</dbReference>
<evidence type="ECO:0000313" key="4">
    <source>
        <dbReference type="EMBL" id="SES25572.1"/>
    </source>
</evidence>
<proteinExistence type="predicted"/>
<reference evidence="5" key="1">
    <citation type="submission" date="2016-10" db="EMBL/GenBank/DDBJ databases">
        <authorList>
            <person name="Varghese N."/>
            <person name="Submissions S."/>
        </authorList>
    </citation>
    <scope>NUCLEOTIDE SEQUENCE [LARGE SCALE GENOMIC DNA]</scope>
    <source>
        <strain evidence="5">DSM 44437</strain>
    </source>
</reference>
<evidence type="ECO:0000256" key="1">
    <source>
        <dbReference type="ARBA" id="ARBA00023295"/>
    </source>
</evidence>
<dbReference type="SUPFAM" id="SSF49265">
    <property type="entry name" value="Fibronectin type III"/>
    <property type="match status" value="1"/>
</dbReference>
<dbReference type="RefSeq" id="WP_089923792.1">
    <property type="nucleotide sequence ID" value="NZ_FOFV01000019.1"/>
</dbReference>
<keyword evidence="2" id="KW-0119">Carbohydrate metabolism</keyword>
<dbReference type="AlphaFoldDB" id="A0A1H9VVD7"/>
<protein>
    <recommendedName>
        <fullName evidence="6">Fibronectin type-III domain-containing protein</fullName>
    </recommendedName>
</protein>
<dbReference type="OrthoDB" id="10010215at2"/>
<feature type="chain" id="PRO_5011531670" description="Fibronectin type-III domain-containing protein" evidence="3">
    <location>
        <begin position="22"/>
        <end position="118"/>
    </location>
</feature>
<feature type="signal peptide" evidence="3">
    <location>
        <begin position="1"/>
        <end position="21"/>
    </location>
</feature>
<organism evidence="4 5">
    <name type="scientific">Lentzea albida</name>
    <dbReference type="NCBI Taxonomy" id="65499"/>
    <lineage>
        <taxon>Bacteria</taxon>
        <taxon>Bacillati</taxon>
        <taxon>Actinomycetota</taxon>
        <taxon>Actinomycetes</taxon>
        <taxon>Pseudonocardiales</taxon>
        <taxon>Pseudonocardiaceae</taxon>
        <taxon>Lentzea</taxon>
    </lineage>
</organism>
<evidence type="ECO:0008006" key="6">
    <source>
        <dbReference type="Google" id="ProtNLM"/>
    </source>
</evidence>
<accession>A0A1H9VVD7</accession>
<dbReference type="CDD" id="cd00063">
    <property type="entry name" value="FN3"/>
    <property type="match status" value="1"/>
</dbReference>
<keyword evidence="2" id="KW-0624">Polysaccharide degradation</keyword>
<keyword evidence="3" id="KW-0732">Signal</keyword>
<dbReference type="InterPro" id="IPR013783">
    <property type="entry name" value="Ig-like_fold"/>
</dbReference>
<keyword evidence="1" id="KW-0378">Hydrolase</keyword>
<dbReference type="EMBL" id="FOFV01000019">
    <property type="protein sequence ID" value="SES25572.1"/>
    <property type="molecule type" value="Genomic_DNA"/>
</dbReference>